<gene>
    <name evidence="2" type="ORF">PQR63_14600</name>
</gene>
<evidence type="ECO:0000313" key="2">
    <source>
        <dbReference type="EMBL" id="MFL9879626.1"/>
    </source>
</evidence>
<comment type="caution">
    <text evidence="2">The sequence shown here is derived from an EMBL/GenBank/DDBJ whole genome shotgun (WGS) entry which is preliminary data.</text>
</comment>
<accession>A0ABW8Z9C4</accession>
<proteinExistence type="predicted"/>
<keyword evidence="3" id="KW-1185">Reference proteome</keyword>
<dbReference type="Proteomes" id="UP001629214">
    <property type="component" value="Unassembled WGS sequence"/>
</dbReference>
<evidence type="ECO:0008006" key="4">
    <source>
        <dbReference type="Google" id="ProtNLM"/>
    </source>
</evidence>
<reference evidence="2 3" key="1">
    <citation type="journal article" date="2024" name="Chem. Sci.">
        <title>Discovery of megapolipeptins by genome mining of a Burkholderiales bacteria collection.</title>
        <authorList>
            <person name="Paulo B.S."/>
            <person name="Recchia M.J.J."/>
            <person name="Lee S."/>
            <person name="Fergusson C.H."/>
            <person name="Romanowski S.B."/>
            <person name="Hernandez A."/>
            <person name="Krull N."/>
            <person name="Liu D.Y."/>
            <person name="Cavanagh H."/>
            <person name="Bos A."/>
            <person name="Gray C.A."/>
            <person name="Murphy B.T."/>
            <person name="Linington R.G."/>
            <person name="Eustaquio A.S."/>
        </authorList>
    </citation>
    <scope>NUCLEOTIDE SEQUENCE [LARGE SCALE GENOMIC DNA]</scope>
    <source>
        <strain evidence="2 3">RL21-008-BIB-B</strain>
    </source>
</reference>
<dbReference type="RefSeq" id="WP_408168686.1">
    <property type="nucleotide sequence ID" value="NZ_JAQQFR010000009.1"/>
</dbReference>
<keyword evidence="1" id="KW-0472">Membrane</keyword>
<keyword evidence="1" id="KW-1133">Transmembrane helix</keyword>
<sequence>MKGTWGMPILLGVLSLGGLAAGIFGDGIWDWLCWIGLGVPVIVVTRHIWRQWRVARVY</sequence>
<keyword evidence="1" id="KW-0812">Transmembrane</keyword>
<dbReference type="EMBL" id="JAQQFR010000009">
    <property type="protein sequence ID" value="MFL9879626.1"/>
    <property type="molecule type" value="Genomic_DNA"/>
</dbReference>
<protein>
    <recommendedName>
        <fullName evidence="4">DUF4175 domain-containing protein</fullName>
    </recommendedName>
</protein>
<evidence type="ECO:0000256" key="1">
    <source>
        <dbReference type="SAM" id="Phobius"/>
    </source>
</evidence>
<name>A0ABW8Z9C4_9BURK</name>
<feature type="transmembrane region" description="Helical" evidence="1">
    <location>
        <begin position="31"/>
        <end position="49"/>
    </location>
</feature>
<organism evidence="2 3">
    <name type="scientific">Herbaspirillum rhizosphaerae</name>
    <dbReference type="NCBI Taxonomy" id="346179"/>
    <lineage>
        <taxon>Bacteria</taxon>
        <taxon>Pseudomonadati</taxon>
        <taxon>Pseudomonadota</taxon>
        <taxon>Betaproteobacteria</taxon>
        <taxon>Burkholderiales</taxon>
        <taxon>Oxalobacteraceae</taxon>
        <taxon>Herbaspirillum</taxon>
    </lineage>
</organism>
<evidence type="ECO:0000313" key="3">
    <source>
        <dbReference type="Proteomes" id="UP001629214"/>
    </source>
</evidence>